<name>A0A139H5I1_9PEZI</name>
<comment type="caution">
    <text evidence="1">The sequence shown here is derived from an EMBL/GenBank/DDBJ whole genome shotgun (WGS) entry which is preliminary data.</text>
</comment>
<keyword evidence="2" id="KW-1185">Reference proteome</keyword>
<protein>
    <submittedName>
        <fullName evidence="1">Uncharacterized protein</fullName>
    </submittedName>
</protein>
<sequence>MHDLGSNIDTDRVDNVNIPLYDAMGFFASDEAPPAAFFLSESRRGRLLLPLGCRARGSSQKDEDEVNEVDKDANRVETSTTLACCGRVNTGPRKTSSQLSSAALELGPRTTVYFYARMPTPLRFYHKARQRKIVTAGHGIIGHVTRHNRRQA</sequence>
<dbReference type="Proteomes" id="UP000070133">
    <property type="component" value="Unassembled WGS sequence"/>
</dbReference>
<organism evidence="1 2">
    <name type="scientific">Pseudocercospora eumusae</name>
    <dbReference type="NCBI Taxonomy" id="321146"/>
    <lineage>
        <taxon>Eukaryota</taxon>
        <taxon>Fungi</taxon>
        <taxon>Dikarya</taxon>
        <taxon>Ascomycota</taxon>
        <taxon>Pezizomycotina</taxon>
        <taxon>Dothideomycetes</taxon>
        <taxon>Dothideomycetidae</taxon>
        <taxon>Mycosphaerellales</taxon>
        <taxon>Mycosphaerellaceae</taxon>
        <taxon>Pseudocercospora</taxon>
    </lineage>
</organism>
<gene>
    <name evidence="1" type="ORF">AC578_10558</name>
</gene>
<dbReference type="EMBL" id="LFZN01000137">
    <property type="protein sequence ID" value="KXS97671.1"/>
    <property type="molecule type" value="Genomic_DNA"/>
</dbReference>
<reference evidence="1 2" key="1">
    <citation type="submission" date="2015-07" db="EMBL/GenBank/DDBJ databases">
        <title>Comparative genomics of the Sigatoka disease complex on banana suggests a link between parallel evolutionary changes in Pseudocercospora fijiensis and Pseudocercospora eumusae and increased virulence on the banana host.</title>
        <authorList>
            <person name="Chang T.-C."/>
            <person name="Salvucci A."/>
            <person name="Crous P.W."/>
            <person name="Stergiopoulos I."/>
        </authorList>
    </citation>
    <scope>NUCLEOTIDE SEQUENCE [LARGE SCALE GENOMIC DNA]</scope>
    <source>
        <strain evidence="1 2">CBS 114824</strain>
    </source>
</reference>
<evidence type="ECO:0000313" key="1">
    <source>
        <dbReference type="EMBL" id="KXS97671.1"/>
    </source>
</evidence>
<accession>A0A139H5I1</accession>
<evidence type="ECO:0000313" key="2">
    <source>
        <dbReference type="Proteomes" id="UP000070133"/>
    </source>
</evidence>
<proteinExistence type="predicted"/>
<dbReference type="AlphaFoldDB" id="A0A139H5I1"/>